<name>A0ABR6PDH2_9SPHI</name>
<dbReference type="Proteomes" id="UP000541583">
    <property type="component" value="Unassembled WGS sequence"/>
</dbReference>
<protein>
    <submittedName>
        <fullName evidence="1">Uncharacterized protein</fullName>
    </submittedName>
</protein>
<proteinExistence type="predicted"/>
<reference evidence="1 2" key="1">
    <citation type="submission" date="2020-08" db="EMBL/GenBank/DDBJ databases">
        <title>Genomic Encyclopedia of Type Strains, Phase IV (KMG-V): Genome sequencing to study the core and pangenomes of soil and plant-associated prokaryotes.</title>
        <authorList>
            <person name="Whitman W."/>
        </authorList>
    </citation>
    <scope>NUCLEOTIDE SEQUENCE [LARGE SCALE GENOMIC DNA]</scope>
    <source>
        <strain evidence="1 2">ANJLi2</strain>
    </source>
</reference>
<evidence type="ECO:0000313" key="1">
    <source>
        <dbReference type="EMBL" id="MBB6107782.1"/>
    </source>
</evidence>
<dbReference type="EMBL" id="JACHCB010000001">
    <property type="protein sequence ID" value="MBB6107782.1"/>
    <property type="molecule type" value="Genomic_DNA"/>
</dbReference>
<organism evidence="1 2">
    <name type="scientific">Mucilaginibacter lappiensis</name>
    <dbReference type="NCBI Taxonomy" id="354630"/>
    <lineage>
        <taxon>Bacteria</taxon>
        <taxon>Pseudomonadati</taxon>
        <taxon>Bacteroidota</taxon>
        <taxon>Sphingobacteriia</taxon>
        <taxon>Sphingobacteriales</taxon>
        <taxon>Sphingobacteriaceae</taxon>
        <taxon>Mucilaginibacter</taxon>
    </lineage>
</organism>
<comment type="caution">
    <text evidence="1">The sequence shown here is derived from an EMBL/GenBank/DDBJ whole genome shotgun (WGS) entry which is preliminary data.</text>
</comment>
<evidence type="ECO:0000313" key="2">
    <source>
        <dbReference type="Proteomes" id="UP000541583"/>
    </source>
</evidence>
<dbReference type="RefSeq" id="WP_084192007.1">
    <property type="nucleotide sequence ID" value="NZ_FTMG01000001.1"/>
</dbReference>
<keyword evidence="2" id="KW-1185">Reference proteome</keyword>
<gene>
    <name evidence="1" type="ORF">HDF23_000512</name>
</gene>
<accession>A0ABR6PDH2</accession>
<sequence length="79" mass="9088">MKNAKELLNSYLENIGDVDQLIEFFAEVGAFDYPILQVMEGRQGLYDLFKISLSRSTGSALKKSRYLLKHLNRFSLNTK</sequence>